<dbReference type="AlphaFoldDB" id="A0AAV3XI25"/>
<protein>
    <submittedName>
        <fullName evidence="2">Uncharacterized protein</fullName>
    </submittedName>
</protein>
<organism evidence="2 3">
    <name type="scientific">Microseira wollei NIES-4236</name>
    <dbReference type="NCBI Taxonomy" id="2530354"/>
    <lineage>
        <taxon>Bacteria</taxon>
        <taxon>Bacillati</taxon>
        <taxon>Cyanobacteriota</taxon>
        <taxon>Cyanophyceae</taxon>
        <taxon>Oscillatoriophycideae</taxon>
        <taxon>Aerosakkonematales</taxon>
        <taxon>Aerosakkonemataceae</taxon>
        <taxon>Microseira</taxon>
    </lineage>
</organism>
<keyword evidence="3" id="KW-1185">Reference proteome</keyword>
<gene>
    <name evidence="2" type="ORF">MiSe_63670</name>
</gene>
<feature type="transmembrane region" description="Helical" evidence="1">
    <location>
        <begin position="23"/>
        <end position="39"/>
    </location>
</feature>
<feature type="transmembrane region" description="Helical" evidence="1">
    <location>
        <begin position="45"/>
        <end position="65"/>
    </location>
</feature>
<feature type="transmembrane region" description="Helical" evidence="1">
    <location>
        <begin position="77"/>
        <end position="93"/>
    </location>
</feature>
<dbReference type="EMBL" id="BLAY01000126">
    <property type="protein sequence ID" value="GET41555.1"/>
    <property type="molecule type" value="Genomic_DNA"/>
</dbReference>
<keyword evidence="1" id="KW-0812">Transmembrane</keyword>
<comment type="caution">
    <text evidence="2">The sequence shown here is derived from an EMBL/GenBank/DDBJ whole genome shotgun (WGS) entry which is preliminary data.</text>
</comment>
<dbReference type="RefSeq" id="WP_226587964.1">
    <property type="nucleotide sequence ID" value="NZ_BLAY01000126.1"/>
</dbReference>
<keyword evidence="1" id="KW-1133">Transmembrane helix</keyword>
<accession>A0AAV3XI25</accession>
<evidence type="ECO:0000313" key="3">
    <source>
        <dbReference type="Proteomes" id="UP001050975"/>
    </source>
</evidence>
<proteinExistence type="predicted"/>
<sequence length="94" mass="10220">MALHFVVNDSGLREHHKQIYDRIGRFLLAAAIIVGWVLGSATEIGLAAIAVLFAFLAGGVILNVLKEELPEERESRFWAFALGAGIYTAILLAL</sequence>
<evidence type="ECO:0000313" key="2">
    <source>
        <dbReference type="EMBL" id="GET41555.1"/>
    </source>
</evidence>
<evidence type="ECO:0000256" key="1">
    <source>
        <dbReference type="SAM" id="Phobius"/>
    </source>
</evidence>
<name>A0AAV3XI25_9CYAN</name>
<keyword evidence="1" id="KW-0472">Membrane</keyword>
<reference evidence="2" key="1">
    <citation type="submission" date="2019-10" db="EMBL/GenBank/DDBJ databases">
        <title>Draft genome sequece of Microseira wollei NIES-4236.</title>
        <authorList>
            <person name="Yamaguchi H."/>
            <person name="Suzuki S."/>
            <person name="Kawachi M."/>
        </authorList>
    </citation>
    <scope>NUCLEOTIDE SEQUENCE</scope>
    <source>
        <strain evidence="2">NIES-4236</strain>
    </source>
</reference>
<dbReference type="Proteomes" id="UP001050975">
    <property type="component" value="Unassembled WGS sequence"/>
</dbReference>